<reference evidence="1" key="1">
    <citation type="journal article" date="2015" name="Nature">
        <title>Complex archaea that bridge the gap between prokaryotes and eukaryotes.</title>
        <authorList>
            <person name="Spang A."/>
            <person name="Saw J.H."/>
            <person name="Jorgensen S.L."/>
            <person name="Zaremba-Niedzwiedzka K."/>
            <person name="Martijn J."/>
            <person name="Lind A.E."/>
            <person name="van Eijk R."/>
            <person name="Schleper C."/>
            <person name="Guy L."/>
            <person name="Ettema T.J."/>
        </authorList>
    </citation>
    <scope>NUCLEOTIDE SEQUENCE</scope>
</reference>
<protein>
    <submittedName>
        <fullName evidence="1">Uncharacterized protein</fullName>
    </submittedName>
</protein>
<dbReference type="AlphaFoldDB" id="A0A0F9T7L7"/>
<comment type="caution">
    <text evidence="1">The sequence shown here is derived from an EMBL/GenBank/DDBJ whole genome shotgun (WGS) entry which is preliminary data.</text>
</comment>
<proteinExistence type="predicted"/>
<sequence length="85" mass="9724">MHTQERSIENHDTRRTTTKEILSRLCPDKHDEHDWNTAVHDFVQVNFAELEARVVACHLANGRTTVEEIVDFDALADGHKGTMVL</sequence>
<evidence type="ECO:0000313" key="1">
    <source>
        <dbReference type="EMBL" id="KKN70942.1"/>
    </source>
</evidence>
<accession>A0A0F9T7L7</accession>
<dbReference type="EMBL" id="LAZR01000393">
    <property type="protein sequence ID" value="KKN70942.1"/>
    <property type="molecule type" value="Genomic_DNA"/>
</dbReference>
<name>A0A0F9T7L7_9ZZZZ</name>
<gene>
    <name evidence="1" type="ORF">LCGC14_0425440</name>
</gene>
<organism evidence="1">
    <name type="scientific">marine sediment metagenome</name>
    <dbReference type="NCBI Taxonomy" id="412755"/>
    <lineage>
        <taxon>unclassified sequences</taxon>
        <taxon>metagenomes</taxon>
        <taxon>ecological metagenomes</taxon>
    </lineage>
</organism>